<keyword evidence="3" id="KW-0813">Transport</keyword>
<evidence type="ECO:0000256" key="8">
    <source>
        <dbReference type="SAM" id="MobiDB-lite"/>
    </source>
</evidence>
<dbReference type="PANTHER" id="PTHR30294">
    <property type="entry name" value="MEMBRANE COMPONENT OF ABC TRANSPORTER YHHJ-RELATED"/>
    <property type="match status" value="1"/>
</dbReference>
<keyword evidence="5 9" id="KW-0812">Transmembrane</keyword>
<dbReference type="PROSITE" id="PS51012">
    <property type="entry name" value="ABC_TM2"/>
    <property type="match status" value="1"/>
</dbReference>
<sequence>MGAWDITCKDLKLLLRDRRALVLLLLLPLLFIAILGMSTGQFLTKEDGPSRYRVAVVDEDGSELSSHVIANLKKHGQISLEDYPSRAAAEEALKKQETSALLAIGPAFEEKVDELTLRDMFGREQGALADGPEAVHITMQVGPSVGDGELIRYFLFGEIYRTIFPVVARRNTIMRPYLPREEDESEASSVTEATPEPPVPTEPVKKASNENPVYRFLVPGFTVMFVFFLINIMARSFIAERDLGTLRRLRLAPISPVAVLVGKTLPFYLASVLQTSLLFLSGRILFQMSWGPEPIYLIPVILCTSAAATSLGLLLAAWVQTDQQVSAYGTSMVLILGGVSGCFIPRAWLPDLMKQLSLATPHAWALRAFDAVLAKDAVDSIQVHDYCFVLLLFAAAFFVGGWWRFRQAI</sequence>
<evidence type="ECO:0000256" key="9">
    <source>
        <dbReference type="SAM" id="Phobius"/>
    </source>
</evidence>
<evidence type="ECO:0000256" key="2">
    <source>
        <dbReference type="ARBA" id="ARBA00007783"/>
    </source>
</evidence>
<feature type="transmembrane region" description="Helical" evidence="9">
    <location>
        <begin position="20"/>
        <end position="43"/>
    </location>
</feature>
<name>A0A7C2K1U2_9PLAN</name>
<feature type="transmembrane region" description="Helical" evidence="9">
    <location>
        <begin position="265"/>
        <end position="286"/>
    </location>
</feature>
<dbReference type="EMBL" id="DSOK01000456">
    <property type="protein sequence ID" value="HEN17082.1"/>
    <property type="molecule type" value="Genomic_DNA"/>
</dbReference>
<gene>
    <name evidence="11" type="ORF">ENQ76_16610</name>
</gene>
<dbReference type="AlphaFoldDB" id="A0A7C2K1U2"/>
<reference evidence="11" key="1">
    <citation type="journal article" date="2020" name="mSystems">
        <title>Genome- and Community-Level Interaction Insights into Carbon Utilization and Element Cycling Functions of Hydrothermarchaeota in Hydrothermal Sediment.</title>
        <authorList>
            <person name="Zhou Z."/>
            <person name="Liu Y."/>
            <person name="Xu W."/>
            <person name="Pan J."/>
            <person name="Luo Z.H."/>
            <person name="Li M."/>
        </authorList>
    </citation>
    <scope>NUCLEOTIDE SEQUENCE [LARGE SCALE GENOMIC DNA]</scope>
    <source>
        <strain evidence="11">SpSt-339</strain>
    </source>
</reference>
<comment type="similarity">
    <text evidence="2">Belongs to the ABC-2 integral membrane protein family.</text>
</comment>
<dbReference type="Gene3D" id="3.40.1710.10">
    <property type="entry name" value="abc type-2 transporter like domain"/>
    <property type="match status" value="1"/>
</dbReference>
<feature type="region of interest" description="Disordered" evidence="8">
    <location>
        <begin position="180"/>
        <end position="205"/>
    </location>
</feature>
<dbReference type="InterPro" id="IPR051449">
    <property type="entry name" value="ABC-2_transporter_component"/>
</dbReference>
<protein>
    <submittedName>
        <fullName evidence="11">ABC transporter permease</fullName>
    </submittedName>
</protein>
<dbReference type="InterPro" id="IPR047817">
    <property type="entry name" value="ABC2_TM_bact-type"/>
</dbReference>
<feature type="transmembrane region" description="Helical" evidence="9">
    <location>
        <begin position="216"/>
        <end position="238"/>
    </location>
</feature>
<keyword evidence="7 9" id="KW-0472">Membrane</keyword>
<evidence type="ECO:0000256" key="1">
    <source>
        <dbReference type="ARBA" id="ARBA00004651"/>
    </source>
</evidence>
<dbReference type="PANTHER" id="PTHR30294:SF38">
    <property type="entry name" value="TRANSPORT PERMEASE PROTEIN"/>
    <property type="match status" value="1"/>
</dbReference>
<evidence type="ECO:0000313" key="11">
    <source>
        <dbReference type="EMBL" id="HEN17082.1"/>
    </source>
</evidence>
<feature type="domain" description="ABC transmembrane type-2" evidence="10">
    <location>
        <begin position="167"/>
        <end position="408"/>
    </location>
</feature>
<dbReference type="GO" id="GO:0140359">
    <property type="term" value="F:ABC-type transporter activity"/>
    <property type="evidence" value="ECO:0007669"/>
    <property type="project" value="InterPro"/>
</dbReference>
<evidence type="ECO:0000256" key="3">
    <source>
        <dbReference type="ARBA" id="ARBA00022448"/>
    </source>
</evidence>
<organism evidence="11">
    <name type="scientific">Schlesneria paludicola</name>
    <dbReference type="NCBI Taxonomy" id="360056"/>
    <lineage>
        <taxon>Bacteria</taxon>
        <taxon>Pseudomonadati</taxon>
        <taxon>Planctomycetota</taxon>
        <taxon>Planctomycetia</taxon>
        <taxon>Planctomycetales</taxon>
        <taxon>Planctomycetaceae</taxon>
        <taxon>Schlesneria</taxon>
    </lineage>
</organism>
<feature type="transmembrane region" description="Helical" evidence="9">
    <location>
        <begin position="386"/>
        <end position="405"/>
    </location>
</feature>
<comment type="caution">
    <text evidence="11">The sequence shown here is derived from an EMBL/GenBank/DDBJ whole genome shotgun (WGS) entry which is preliminary data.</text>
</comment>
<keyword evidence="6 9" id="KW-1133">Transmembrane helix</keyword>
<feature type="transmembrane region" description="Helical" evidence="9">
    <location>
        <begin position="325"/>
        <end position="344"/>
    </location>
</feature>
<comment type="subcellular location">
    <subcellularLocation>
        <location evidence="1">Cell membrane</location>
        <topology evidence="1">Multi-pass membrane protein</topology>
    </subcellularLocation>
</comment>
<dbReference type="GO" id="GO:0005886">
    <property type="term" value="C:plasma membrane"/>
    <property type="evidence" value="ECO:0007669"/>
    <property type="project" value="UniProtKB-SubCell"/>
</dbReference>
<evidence type="ECO:0000259" key="10">
    <source>
        <dbReference type="PROSITE" id="PS51012"/>
    </source>
</evidence>
<evidence type="ECO:0000256" key="7">
    <source>
        <dbReference type="ARBA" id="ARBA00023136"/>
    </source>
</evidence>
<keyword evidence="4" id="KW-1003">Cell membrane</keyword>
<accession>A0A7C2K1U2</accession>
<feature type="transmembrane region" description="Helical" evidence="9">
    <location>
        <begin position="295"/>
        <end position="319"/>
    </location>
</feature>
<evidence type="ECO:0000256" key="5">
    <source>
        <dbReference type="ARBA" id="ARBA00022692"/>
    </source>
</evidence>
<dbReference type="InterPro" id="IPR013525">
    <property type="entry name" value="ABC2_TM"/>
</dbReference>
<evidence type="ECO:0000256" key="6">
    <source>
        <dbReference type="ARBA" id="ARBA00022989"/>
    </source>
</evidence>
<proteinExistence type="inferred from homology"/>
<evidence type="ECO:0000256" key="4">
    <source>
        <dbReference type="ARBA" id="ARBA00022475"/>
    </source>
</evidence>
<dbReference type="Pfam" id="PF12698">
    <property type="entry name" value="ABC2_membrane_3"/>
    <property type="match status" value="1"/>
</dbReference>